<feature type="signal peptide" evidence="1">
    <location>
        <begin position="1"/>
        <end position="22"/>
    </location>
</feature>
<accession>A0ABN2YMB3</accession>
<dbReference type="RefSeq" id="WP_344304709.1">
    <property type="nucleotide sequence ID" value="NZ_BAAAQQ010000013.1"/>
</dbReference>
<evidence type="ECO:0000256" key="1">
    <source>
        <dbReference type="SAM" id="SignalP"/>
    </source>
</evidence>
<dbReference type="PROSITE" id="PS51257">
    <property type="entry name" value="PROKAR_LIPOPROTEIN"/>
    <property type="match status" value="1"/>
</dbReference>
<evidence type="ECO:0000313" key="2">
    <source>
        <dbReference type="EMBL" id="GAA2129463.1"/>
    </source>
</evidence>
<feature type="chain" id="PRO_5045235291" description="Lipoprotein" evidence="1">
    <location>
        <begin position="23"/>
        <end position="227"/>
    </location>
</feature>
<organism evidence="2 3">
    <name type="scientific">Nocardioides bigeumensis</name>
    <dbReference type="NCBI Taxonomy" id="433657"/>
    <lineage>
        <taxon>Bacteria</taxon>
        <taxon>Bacillati</taxon>
        <taxon>Actinomycetota</taxon>
        <taxon>Actinomycetes</taxon>
        <taxon>Propionibacteriales</taxon>
        <taxon>Nocardioidaceae</taxon>
        <taxon>Nocardioides</taxon>
    </lineage>
</organism>
<proteinExistence type="predicted"/>
<protein>
    <recommendedName>
        <fullName evidence="4">Lipoprotein</fullName>
    </recommendedName>
</protein>
<name>A0ABN2YMB3_9ACTN</name>
<evidence type="ECO:0000313" key="3">
    <source>
        <dbReference type="Proteomes" id="UP001500575"/>
    </source>
</evidence>
<keyword evidence="1" id="KW-0732">Signal</keyword>
<dbReference type="EMBL" id="BAAAQQ010000013">
    <property type="protein sequence ID" value="GAA2129463.1"/>
    <property type="molecule type" value="Genomic_DNA"/>
</dbReference>
<dbReference type="Proteomes" id="UP001500575">
    <property type="component" value="Unassembled WGS sequence"/>
</dbReference>
<sequence length="227" mass="24013">MTPRVKQLAIVVALSATGLLSACGGAQPGVAAQVGDQTITVSEVNRIAEGYCKAYERQLEGEGTAIPMSIITSNVVQTLSMTAAAEQLADDYDVTPSVTYAAALANLEQTVTSLEKDAADARVELERSIDYVTDVLTLVGRLELEKDGITDASSDDALAKGQDALDIWLAKNEPEIDPQYGLALVEMQPETRDTSTSFAVSDLALQGAAEELDPAYARSLPESQRCG</sequence>
<evidence type="ECO:0008006" key="4">
    <source>
        <dbReference type="Google" id="ProtNLM"/>
    </source>
</evidence>
<comment type="caution">
    <text evidence="2">The sequence shown here is derived from an EMBL/GenBank/DDBJ whole genome shotgun (WGS) entry which is preliminary data.</text>
</comment>
<reference evidence="2 3" key="1">
    <citation type="journal article" date="2019" name="Int. J. Syst. Evol. Microbiol.">
        <title>The Global Catalogue of Microorganisms (GCM) 10K type strain sequencing project: providing services to taxonomists for standard genome sequencing and annotation.</title>
        <authorList>
            <consortium name="The Broad Institute Genomics Platform"/>
            <consortium name="The Broad Institute Genome Sequencing Center for Infectious Disease"/>
            <person name="Wu L."/>
            <person name="Ma J."/>
        </authorList>
    </citation>
    <scope>NUCLEOTIDE SEQUENCE [LARGE SCALE GENOMIC DNA]</scope>
    <source>
        <strain evidence="2 3">JCM 16021</strain>
    </source>
</reference>
<gene>
    <name evidence="2" type="ORF">GCM10009843_31070</name>
</gene>
<keyword evidence="3" id="KW-1185">Reference proteome</keyword>